<dbReference type="GO" id="GO:0003341">
    <property type="term" value="P:cilium movement"/>
    <property type="evidence" value="ECO:0007669"/>
    <property type="project" value="UniProtKB-ARBA"/>
</dbReference>
<dbReference type="EMBL" id="JACMRX010000001">
    <property type="protein sequence ID" value="KAF7998221.1"/>
    <property type="molecule type" value="Genomic_DNA"/>
</dbReference>
<proteinExistence type="predicted"/>
<organism evidence="10 11">
    <name type="scientific">Aphidius gifuensis</name>
    <name type="common">Parasitoid wasp</name>
    <dbReference type="NCBI Taxonomy" id="684658"/>
    <lineage>
        <taxon>Eukaryota</taxon>
        <taxon>Metazoa</taxon>
        <taxon>Ecdysozoa</taxon>
        <taxon>Arthropoda</taxon>
        <taxon>Hexapoda</taxon>
        <taxon>Insecta</taxon>
        <taxon>Pterygota</taxon>
        <taxon>Neoptera</taxon>
        <taxon>Endopterygota</taxon>
        <taxon>Hymenoptera</taxon>
        <taxon>Apocrita</taxon>
        <taxon>Ichneumonoidea</taxon>
        <taxon>Braconidae</taxon>
        <taxon>Aphidiinae</taxon>
        <taxon>Aphidius</taxon>
    </lineage>
</organism>
<evidence type="ECO:0000313" key="11">
    <source>
        <dbReference type="Proteomes" id="UP000639338"/>
    </source>
</evidence>
<evidence type="ECO:0000256" key="2">
    <source>
        <dbReference type="ARBA" id="ARBA00004245"/>
    </source>
</evidence>
<dbReference type="GO" id="GO:0005930">
    <property type="term" value="C:axoneme"/>
    <property type="evidence" value="ECO:0007669"/>
    <property type="project" value="TreeGrafter"/>
</dbReference>
<keyword evidence="6 9" id="KW-0175">Coiled coil</keyword>
<evidence type="ECO:0000256" key="6">
    <source>
        <dbReference type="ARBA" id="ARBA00023054"/>
    </source>
</evidence>
<protein>
    <recommendedName>
        <fullName evidence="12">Cilia- and flagella-associated protein 43</fullName>
    </recommendedName>
</protein>
<dbReference type="OrthoDB" id="535167at2759"/>
<dbReference type="GO" id="GO:0060271">
    <property type="term" value="P:cilium assembly"/>
    <property type="evidence" value="ECO:0007669"/>
    <property type="project" value="TreeGrafter"/>
</dbReference>
<evidence type="ECO:0000256" key="5">
    <source>
        <dbReference type="ARBA" id="ARBA00022737"/>
    </source>
</evidence>
<dbReference type="SUPFAM" id="SSF50969">
    <property type="entry name" value="YVTN repeat-like/Quinoprotein amine dehydrogenase"/>
    <property type="match status" value="1"/>
</dbReference>
<gene>
    <name evidence="10" type="ORF">HCN44_009619</name>
</gene>
<sequence length="1604" mass="189098">MNHLPDHWQSAWIRGGNIDKIIWVDKNIMAWNTANYIVFFNIENNKIMLYHCLNEDGACCLSGNPLLKIFALSEKLPNPKILIYNYPNLNKISECFNHDDNGYNSIEFTSTEYLLTLGKEPNFLLTIWSWRNGEKLKSISTKIHDYQEQIIKISSNQPTKIAQLGKLSGKLLIWKIISSPLILISNEEILLSNNNKPVYCEWSHDHDNSILAIVDNHGHVYITNKESCEIKRVIFSQRCTLCTNYEVPIICWYRGGIILKTTFCQIRYYQKNPINNYWQRKWCIKTNLKPSILTCHPTKKDRVYYYTHEGYLNQINIIENSTEQPVIHQKLYLGDNYKLVNFIYPWGYHLAVVDNLKLTIINAECGRESSSFDIDVDGKIIELLTHFDFPLIVVTTNIGEVALISILKPKEPCVIRKCLLQKNKLDVLKFSKCGRHLFIGEKSSGNCYCFVTIGDDFFTNIYSFNIDKAMIDVVLYEVNGKLKIVILLMALKRIQVGCFVLIYEVELNDGRVKVPKSMIKLPSAYQSIHYAPGDSLEIIATPYLSNKLHFLKVHDERVDLSRVVTTGHQVRGIKLSTNREVITTYGYDGLVIVFKIESSFEQVISLMTHHRKNLGIDMAICRTSGDLIVALGHDKSLVCMKFRKNIDNYKKIMLTTFELEENNYGNEKKYFYDYSIFKKNIIDMLSDDCLLFPPENQFSMTWIDWKKSQDLKQKSENFYQLKSALIDDLNKIKNKISNMLDENEISPDIEQLSISHFDLNFHYRQQKIHSSTEEREKILSQLKFLCNDYKRIEEWIKIKMWDPQEIKDQSIFEIYGDTEIKNYSTETEDPQEIETTRLIESFISSYEYKSQKNIPEIYLMLKKKYNKCFKKKPESLDDLPNDEDHLQDDENNIEEFYAASGTTTYRFIDSSCEFSQFEDYTFEERFQLNDQLMNDAKKLKNYFNKIFSDMVTSKQVEISKIQSYILKIRHIDSELQLMFNENVKEIPEEPAWTSREKPESVIQVNDDEVQAKIWISPSEQDILMKKHEEAEKLRLLLLADDFRERALMAMMDGVMEVRWEDIIKKDIPRPSCMINKIPEDYNLDDILSVKKYESSVEKLSAERDKYKKILYSDYLKTMELIKRDSEKFNNHLKNFFIMKMKLESAIQQINLIRARGHLEVLYFLEAFRKKIDLNNKILIDEMNVKKIQDIDEIIKKKIPLLQNQRKEYLNKEKLLLKKFTAEFSTLGQKNFDVIKKEYNKRPKVSLKSSTVADILELGKCILMNTDDVILPEDCFGYLRTLEAFDIPPTDFPESIEIESWQQLCKLRRLKIDLEMKIKANISELNDIEKLMIDHCKKIEMCREESCRFDEEIKKINDECDEFETDCEIQLVLNMGQVEIPVEGYIDDASNAQLIIYNVIKKLNDNILSAGSKKIREISRTIKCHGGTIYKEWEHKYRRKKIDNYKDDLYEISNFFVTKNIYDYLKKQSSENVGIIDKTSRQFEHEIEAIRSNLNKSLRDWLLKVKNIEKKIDITNEKNRKMDEKIKKKNIARWILEFQRDILGEDEFKKHNETKLKMIMKKSKLLRKIQEYFIENSELMKENELLLIRKFPRYSFLRVLNAEED</sequence>
<comment type="caution">
    <text evidence="10">The sequence shown here is derived from an EMBL/GenBank/DDBJ whole genome shotgun (WGS) entry which is preliminary data.</text>
</comment>
<keyword evidence="4" id="KW-0853">WD repeat</keyword>
<dbReference type="SUPFAM" id="SSF69322">
    <property type="entry name" value="Tricorn protease domain 2"/>
    <property type="match status" value="1"/>
</dbReference>
<evidence type="ECO:0000313" key="10">
    <source>
        <dbReference type="EMBL" id="KAF7998221.1"/>
    </source>
</evidence>
<evidence type="ECO:0000256" key="9">
    <source>
        <dbReference type="SAM" id="Coils"/>
    </source>
</evidence>
<keyword evidence="5" id="KW-0677">Repeat</keyword>
<name>A0A834Y818_APHGI</name>
<keyword evidence="7" id="KW-0206">Cytoskeleton</keyword>
<dbReference type="InterPro" id="IPR011044">
    <property type="entry name" value="Quino_amine_DH_bsu"/>
</dbReference>
<evidence type="ECO:0000256" key="4">
    <source>
        <dbReference type="ARBA" id="ARBA00022574"/>
    </source>
</evidence>
<accession>A0A834Y818</accession>
<feature type="coiled-coil region" evidence="9">
    <location>
        <begin position="1490"/>
        <end position="1524"/>
    </location>
</feature>
<comment type="subcellular location">
    <subcellularLocation>
        <location evidence="1">Cell projection</location>
        <location evidence="1">Cilium</location>
    </subcellularLocation>
    <subcellularLocation>
        <location evidence="2">Cytoplasm</location>
        <location evidence="2">Cytoskeleton</location>
    </subcellularLocation>
</comment>
<dbReference type="InterPro" id="IPR015943">
    <property type="entry name" value="WD40/YVTN_repeat-like_dom_sf"/>
</dbReference>
<keyword evidence="3" id="KW-0963">Cytoplasm</keyword>
<reference evidence="10 11" key="1">
    <citation type="submission" date="2020-08" db="EMBL/GenBank/DDBJ databases">
        <title>Aphidius gifuensis genome sequencing and assembly.</title>
        <authorList>
            <person name="Du Z."/>
        </authorList>
    </citation>
    <scope>NUCLEOTIDE SEQUENCE [LARGE SCALE GENOMIC DNA]</scope>
    <source>
        <strain evidence="10">YNYX2018</strain>
        <tissue evidence="10">Adults</tissue>
    </source>
</reference>
<keyword evidence="11" id="KW-1185">Reference proteome</keyword>
<dbReference type="Gene3D" id="2.130.10.10">
    <property type="entry name" value="YVTN repeat-like/Quinoprotein amine dehydrogenase"/>
    <property type="match status" value="2"/>
</dbReference>
<dbReference type="Pfam" id="PF25828">
    <property type="entry name" value="CC_Cfap43"/>
    <property type="match status" value="1"/>
</dbReference>
<keyword evidence="8" id="KW-0966">Cell projection</keyword>
<dbReference type="Proteomes" id="UP000639338">
    <property type="component" value="Unassembled WGS sequence"/>
</dbReference>
<dbReference type="PANTHER" id="PTHR14885:SF1">
    <property type="entry name" value="CILIA- AND FLAGELLA-ASSOCIATED PROTEIN 43"/>
    <property type="match status" value="1"/>
</dbReference>
<evidence type="ECO:0008006" key="12">
    <source>
        <dbReference type="Google" id="ProtNLM"/>
    </source>
</evidence>
<dbReference type="PANTHER" id="PTHR14885">
    <property type="entry name" value="CILIA- AND FLAGELLA-ASSOCIATED PROTEIN 43-RELATED"/>
    <property type="match status" value="1"/>
</dbReference>
<evidence type="ECO:0000256" key="1">
    <source>
        <dbReference type="ARBA" id="ARBA00004138"/>
    </source>
</evidence>
<evidence type="ECO:0000256" key="7">
    <source>
        <dbReference type="ARBA" id="ARBA00023212"/>
    </source>
</evidence>
<evidence type="ECO:0000256" key="8">
    <source>
        <dbReference type="ARBA" id="ARBA00023273"/>
    </source>
</evidence>
<evidence type="ECO:0000256" key="3">
    <source>
        <dbReference type="ARBA" id="ARBA00022490"/>
    </source>
</evidence>